<organism evidence="1">
    <name type="scientific">Picea sitchensis</name>
    <name type="common">Sitka spruce</name>
    <name type="synonym">Pinus sitchensis</name>
    <dbReference type="NCBI Taxonomy" id="3332"/>
    <lineage>
        <taxon>Eukaryota</taxon>
        <taxon>Viridiplantae</taxon>
        <taxon>Streptophyta</taxon>
        <taxon>Embryophyta</taxon>
        <taxon>Tracheophyta</taxon>
        <taxon>Spermatophyta</taxon>
        <taxon>Pinopsida</taxon>
        <taxon>Pinidae</taxon>
        <taxon>Conifers I</taxon>
        <taxon>Pinales</taxon>
        <taxon>Pinaceae</taxon>
        <taxon>Picea</taxon>
    </lineage>
</organism>
<evidence type="ECO:0000313" key="1">
    <source>
        <dbReference type="EMBL" id="ABR17949.1"/>
    </source>
</evidence>
<protein>
    <submittedName>
        <fullName evidence="1">Uncharacterized protein</fullName>
    </submittedName>
</protein>
<proteinExistence type="evidence at transcript level"/>
<dbReference type="EMBL" id="EF678172">
    <property type="protein sequence ID" value="ABR17949.1"/>
    <property type="molecule type" value="mRNA"/>
</dbReference>
<sequence length="90" mass="10213">MITIIHPTQATKCCNCLNVLETHFEEGALTNSPMVLLAEMSLPSWIPMKKLRVLEASGLEMETLRQIKSQVLHSCGSWRFIHPCRIFQSS</sequence>
<accession>B8LQL9</accession>
<reference evidence="1" key="1">
    <citation type="submission" date="2007-06" db="EMBL/GenBank/DDBJ databases">
        <title>Full length cDNA sequences from Sitka Spruce (Picea sitchensis).</title>
        <authorList>
            <person name="Ralph S.G."/>
            <person name="Chun H.E."/>
            <person name="Liao N."/>
            <person name="Ali J."/>
            <person name="Reid K."/>
            <person name="Kolosova N."/>
            <person name="Cooper N."/>
            <person name="Cullis C."/>
            <person name="Jancsik S."/>
            <person name="Moore R."/>
            <person name="Mayo M."/>
            <person name="Wagner S."/>
            <person name="Holt R.A."/>
            <person name="Jones S.J.M."/>
            <person name="Marra M.A."/>
            <person name="Ritland C.E."/>
            <person name="Ritland K."/>
            <person name="Bohlmann J."/>
        </authorList>
    </citation>
    <scope>NUCLEOTIDE SEQUENCE</scope>
    <source>
        <tissue evidence="1">Bark</tissue>
    </source>
</reference>
<dbReference type="AlphaFoldDB" id="B8LQL9"/>
<name>B8LQL9_PICSI</name>